<evidence type="ECO:0000313" key="8">
    <source>
        <dbReference type="EMBL" id="KAF5381907.1"/>
    </source>
</evidence>
<dbReference type="InterPro" id="IPR012308">
    <property type="entry name" value="DNA_ligase_ATP-dep_N"/>
</dbReference>
<dbReference type="GO" id="GO:0003910">
    <property type="term" value="F:DNA ligase (ATP) activity"/>
    <property type="evidence" value="ECO:0007669"/>
    <property type="project" value="InterPro"/>
</dbReference>
<feature type="domain" description="DNA ligase ATP-dependent N-terminal" evidence="7">
    <location>
        <begin position="94"/>
        <end position="209"/>
    </location>
</feature>
<dbReference type="GO" id="GO:0003677">
    <property type="term" value="F:DNA binding"/>
    <property type="evidence" value="ECO:0007669"/>
    <property type="project" value="InterPro"/>
</dbReference>
<proteinExistence type="inferred from homology"/>
<keyword evidence="9" id="KW-1185">Reference proteome</keyword>
<evidence type="ECO:0000256" key="2">
    <source>
        <dbReference type="ARBA" id="ARBA00022598"/>
    </source>
</evidence>
<accession>A0A8H5M5V9</accession>
<keyword evidence="3" id="KW-0227">DNA damage</keyword>
<gene>
    <name evidence="8" type="ORF">D9757_007570</name>
</gene>
<dbReference type="AlphaFoldDB" id="A0A8H5M5V9"/>
<evidence type="ECO:0000256" key="6">
    <source>
        <dbReference type="SAM" id="MobiDB-lite"/>
    </source>
</evidence>
<keyword evidence="2" id="KW-0436">Ligase</keyword>
<keyword evidence="5" id="KW-0234">DNA repair</keyword>
<dbReference type="GO" id="GO:0005634">
    <property type="term" value="C:nucleus"/>
    <property type="evidence" value="ECO:0007669"/>
    <property type="project" value="TreeGrafter"/>
</dbReference>
<comment type="similarity">
    <text evidence="1">Belongs to the ATP-dependent DNA ligase family.</text>
</comment>
<protein>
    <recommendedName>
        <fullName evidence="7">DNA ligase ATP-dependent N-terminal domain-containing protein</fullName>
    </recommendedName>
</protein>
<dbReference type="GO" id="GO:0005739">
    <property type="term" value="C:mitochondrion"/>
    <property type="evidence" value="ECO:0007669"/>
    <property type="project" value="TreeGrafter"/>
</dbReference>
<dbReference type="PANTHER" id="PTHR45674:SF4">
    <property type="entry name" value="DNA LIGASE 1"/>
    <property type="match status" value="1"/>
</dbReference>
<dbReference type="Proteomes" id="UP000518752">
    <property type="component" value="Unassembled WGS sequence"/>
</dbReference>
<dbReference type="Pfam" id="PF04675">
    <property type="entry name" value="DNA_ligase_A_N"/>
    <property type="match status" value="1"/>
</dbReference>
<evidence type="ECO:0000313" key="9">
    <source>
        <dbReference type="Proteomes" id="UP000518752"/>
    </source>
</evidence>
<feature type="region of interest" description="Disordered" evidence="6">
    <location>
        <begin position="28"/>
        <end position="49"/>
    </location>
</feature>
<dbReference type="GO" id="GO:0006281">
    <property type="term" value="P:DNA repair"/>
    <property type="evidence" value="ECO:0007669"/>
    <property type="project" value="UniProtKB-KW"/>
</dbReference>
<dbReference type="Gene3D" id="1.10.3260.10">
    <property type="entry name" value="DNA ligase, ATP-dependent, N-terminal domain"/>
    <property type="match status" value="1"/>
</dbReference>
<name>A0A8H5M5V9_9AGAR</name>
<dbReference type="GO" id="GO:0006310">
    <property type="term" value="P:DNA recombination"/>
    <property type="evidence" value="ECO:0007669"/>
    <property type="project" value="UniProtKB-KW"/>
</dbReference>
<organism evidence="8 9">
    <name type="scientific">Collybiopsis confluens</name>
    <dbReference type="NCBI Taxonomy" id="2823264"/>
    <lineage>
        <taxon>Eukaryota</taxon>
        <taxon>Fungi</taxon>
        <taxon>Dikarya</taxon>
        <taxon>Basidiomycota</taxon>
        <taxon>Agaricomycotina</taxon>
        <taxon>Agaricomycetes</taxon>
        <taxon>Agaricomycetidae</taxon>
        <taxon>Agaricales</taxon>
        <taxon>Marasmiineae</taxon>
        <taxon>Omphalotaceae</taxon>
        <taxon>Collybiopsis</taxon>
    </lineage>
</organism>
<comment type="caution">
    <text evidence="8">The sequence shown here is derived from an EMBL/GenBank/DDBJ whole genome shotgun (WGS) entry which is preliminary data.</text>
</comment>
<dbReference type="PANTHER" id="PTHR45674">
    <property type="entry name" value="DNA LIGASE 1/3 FAMILY MEMBER"/>
    <property type="match status" value="1"/>
</dbReference>
<keyword evidence="4" id="KW-0233">DNA recombination</keyword>
<dbReference type="OrthoDB" id="206088at2759"/>
<dbReference type="GO" id="GO:1903461">
    <property type="term" value="P:Okazaki fragment processing involved in mitotic DNA replication"/>
    <property type="evidence" value="ECO:0007669"/>
    <property type="project" value="TreeGrafter"/>
</dbReference>
<dbReference type="SUPFAM" id="SSF117018">
    <property type="entry name" value="ATP-dependent DNA ligase DNA-binding domain"/>
    <property type="match status" value="1"/>
</dbReference>
<evidence type="ECO:0000259" key="7">
    <source>
        <dbReference type="Pfam" id="PF04675"/>
    </source>
</evidence>
<evidence type="ECO:0000256" key="3">
    <source>
        <dbReference type="ARBA" id="ARBA00022763"/>
    </source>
</evidence>
<evidence type="ECO:0000256" key="4">
    <source>
        <dbReference type="ARBA" id="ARBA00023172"/>
    </source>
</evidence>
<dbReference type="InterPro" id="IPR036599">
    <property type="entry name" value="DNA_ligase_N_sf"/>
</dbReference>
<evidence type="ECO:0000256" key="1">
    <source>
        <dbReference type="ARBA" id="ARBA00007572"/>
    </source>
</evidence>
<dbReference type="EMBL" id="JAACJN010000055">
    <property type="protein sequence ID" value="KAF5381907.1"/>
    <property type="molecule type" value="Genomic_DNA"/>
</dbReference>
<reference evidence="8 9" key="1">
    <citation type="journal article" date="2020" name="ISME J.">
        <title>Uncovering the hidden diversity of litter-decomposition mechanisms in mushroom-forming fungi.</title>
        <authorList>
            <person name="Floudas D."/>
            <person name="Bentzer J."/>
            <person name="Ahren D."/>
            <person name="Johansson T."/>
            <person name="Persson P."/>
            <person name="Tunlid A."/>
        </authorList>
    </citation>
    <scope>NUCLEOTIDE SEQUENCE [LARGE SCALE GENOMIC DNA]</scope>
    <source>
        <strain evidence="8 9">CBS 406.79</strain>
    </source>
</reference>
<evidence type="ECO:0000256" key="5">
    <source>
        <dbReference type="ARBA" id="ARBA00023204"/>
    </source>
</evidence>
<dbReference type="InterPro" id="IPR050191">
    <property type="entry name" value="ATP-dep_DNA_ligase"/>
</dbReference>
<sequence>MFASNFSAEPVALSPAICSSSFRAKAKVKTPVAQPAGNDASSADEGGDDADDEIEDGLVVKKEVAAASKSALVALSKVTDVDLKGGWKTGEPIPYAALTKAFSMIEATTKQLEKNATLFCSSSFNEVLKRTPCLFFKLSIYALIASVFCNLIATYDLIPWQLSPDYVGVELGIGESLLIKAISESTGQSLATIKADLKKEGDLGLIAMGLAIVDVKPLQLGRVSRMSFGAL</sequence>